<dbReference type="CDD" id="cd00033">
    <property type="entry name" value="CCP"/>
    <property type="match status" value="2"/>
</dbReference>
<keyword evidence="2" id="KW-1015">Disulfide bond</keyword>
<dbReference type="InterPro" id="IPR036179">
    <property type="entry name" value="Ig-like_dom_sf"/>
</dbReference>
<feature type="transmembrane region" description="Helical" evidence="7">
    <location>
        <begin position="245"/>
        <end position="261"/>
    </location>
</feature>
<comment type="caution">
    <text evidence="10">The sequence shown here is derived from an EMBL/GenBank/DDBJ whole genome shotgun (WGS) entry which is preliminary data.</text>
</comment>
<reference evidence="10" key="1">
    <citation type="submission" date="2023-03" db="EMBL/GenBank/DDBJ databases">
        <authorList>
            <person name="Steffen K."/>
            <person name="Cardenas P."/>
        </authorList>
    </citation>
    <scope>NUCLEOTIDE SEQUENCE</scope>
</reference>
<dbReference type="InterPro" id="IPR052598">
    <property type="entry name" value="IgSF_CEA-related"/>
</dbReference>
<evidence type="ECO:0000256" key="7">
    <source>
        <dbReference type="SAM" id="Phobius"/>
    </source>
</evidence>
<evidence type="ECO:0000256" key="2">
    <source>
        <dbReference type="ARBA" id="ARBA00023157"/>
    </source>
</evidence>
<dbReference type="InterPro" id="IPR000436">
    <property type="entry name" value="Sushi_SCR_CCP_dom"/>
</dbReference>
<dbReference type="Gene3D" id="2.10.70.10">
    <property type="entry name" value="Complement Module, domain 1"/>
    <property type="match status" value="1"/>
</dbReference>
<evidence type="ECO:0000256" key="3">
    <source>
        <dbReference type="ARBA" id="ARBA00023180"/>
    </source>
</evidence>
<dbReference type="PANTHER" id="PTHR44337:SF8">
    <property type="entry name" value="IMMUNOGLOBULIN SUBTYPE DOMAIN-CONTAINING PROTEIN"/>
    <property type="match status" value="1"/>
</dbReference>
<dbReference type="SMART" id="SM00408">
    <property type="entry name" value="IGc2"/>
    <property type="match status" value="2"/>
</dbReference>
<evidence type="ECO:0000259" key="8">
    <source>
        <dbReference type="PROSITE" id="PS50835"/>
    </source>
</evidence>
<dbReference type="SMART" id="SM00032">
    <property type="entry name" value="CCP"/>
    <property type="match status" value="2"/>
</dbReference>
<dbReference type="PROSITE" id="PS50923">
    <property type="entry name" value="SUSHI"/>
    <property type="match status" value="2"/>
</dbReference>
<feature type="domain" description="Sushi" evidence="9">
    <location>
        <begin position="346"/>
        <end position="400"/>
    </location>
</feature>
<dbReference type="Proteomes" id="UP001174909">
    <property type="component" value="Unassembled WGS sequence"/>
</dbReference>
<feature type="domain" description="Ig-like" evidence="8">
    <location>
        <begin position="263"/>
        <end position="342"/>
    </location>
</feature>
<keyword evidence="11" id="KW-1185">Reference proteome</keyword>
<comment type="caution">
    <text evidence="5">Lacks conserved residue(s) required for the propagation of feature annotation.</text>
</comment>
<feature type="transmembrane region" description="Helical" evidence="7">
    <location>
        <begin position="183"/>
        <end position="209"/>
    </location>
</feature>
<evidence type="ECO:0000313" key="10">
    <source>
        <dbReference type="EMBL" id="CAI8046607.1"/>
    </source>
</evidence>
<accession>A0AA35TES0</accession>
<keyword evidence="1" id="KW-0732">Signal</keyword>
<keyword evidence="7" id="KW-0472">Membrane</keyword>
<sequence>MVQDELLCRLSYIMAKVGVFFYYAFNPPLIMGETTIIKGSPLHLLCDGSNSDPQPTLQWISPDGKMVSQSGELDIVTTTRSMTGIYTCVATLPHSTATMNSTVNITIVSIECPTLKSTDAIIVNMSSTAMGSTATYQCRDGPTDVYTTQCTSTGVWDPHPLSTLDCIESNEPGQTSTLQPCQVGVIILSLIVLVQTGLLVGALVKIVLLTKKGSEQRKREERLEMDFNVAYGTPKEIMACRTSKFEYYIMAKVGIFFYYAFNPPLIMGETTIIKGSPLHLLCDGSNSDPQPTLQWISPDGKMVSQSGELDIVTTTRNMTGIYTCVATLPHSTATMTATVNITIVPIDCPTLNSTDTMIVNMSSTAVGSTATYQCRDGPTDVYTTQCTSTGVWDPSPDCTSKEAESLFERYSKWLPWGAGAVGLLLLCCITTCAVITAVCVCKRSRRKGKQYLLRENSDQQQQMAVKNSQYLPVVKKTSEGTTATTTLNGWSFVIESQLTTPAEPNGKPSEPQPTTTPPIPLGQYSMITTIPEPTSEVFGSYSDSQDELKQSPVPQPPEVPQETRKPNGQQQYSIVPEHTTGLIGAYCVVQTVEENPTPEPSRTVAQKPPQGNQQKGLLYVEVSLNTEGGGFGLVADRVEYAALDLNAMASQQPPPPQTPPPTHDLDSKVSLDQILIQLREVTPHWRRLGEAVGVQRLDEISEYVGSESEAMVEVVDGWLANLHPNKPTWREIADVVDSIGHHDLAHSLRQVYVSGSLPIKVSNDLPESLVVREFNPTPPLPPRGADDEQLPSPLPARTLI</sequence>
<evidence type="ECO:0000256" key="4">
    <source>
        <dbReference type="ARBA" id="ARBA00023319"/>
    </source>
</evidence>
<keyword evidence="3" id="KW-0325">Glycoprotein</keyword>
<dbReference type="InterPro" id="IPR013783">
    <property type="entry name" value="Ig-like_fold"/>
</dbReference>
<feature type="domain" description="Ig-like" evidence="8">
    <location>
        <begin position="27"/>
        <end position="106"/>
    </location>
</feature>
<dbReference type="SUPFAM" id="SSF57535">
    <property type="entry name" value="Complement control module/SCR domain"/>
    <property type="match status" value="2"/>
</dbReference>
<dbReference type="AlphaFoldDB" id="A0AA35TES0"/>
<dbReference type="PROSITE" id="PS50835">
    <property type="entry name" value="IG_LIKE"/>
    <property type="match status" value="2"/>
</dbReference>
<dbReference type="SUPFAM" id="SSF48726">
    <property type="entry name" value="Immunoglobulin"/>
    <property type="match status" value="2"/>
</dbReference>
<keyword evidence="7" id="KW-1133">Transmembrane helix</keyword>
<keyword evidence="7" id="KW-0812">Transmembrane</keyword>
<evidence type="ECO:0000256" key="1">
    <source>
        <dbReference type="ARBA" id="ARBA00022729"/>
    </source>
</evidence>
<evidence type="ECO:0000259" key="9">
    <source>
        <dbReference type="PROSITE" id="PS50923"/>
    </source>
</evidence>
<dbReference type="SMART" id="SM00409">
    <property type="entry name" value="IG"/>
    <property type="match status" value="2"/>
</dbReference>
<dbReference type="PANTHER" id="PTHR44337">
    <property type="entry name" value="CARCINOEMBRYONIC ANTIGEN-RELATED CELL ADHESION MOLECULE 8"/>
    <property type="match status" value="1"/>
</dbReference>
<feature type="domain" description="Sushi" evidence="9">
    <location>
        <begin position="110"/>
        <end position="168"/>
    </location>
</feature>
<feature type="transmembrane region" description="Helical" evidence="7">
    <location>
        <begin position="416"/>
        <end position="441"/>
    </location>
</feature>
<organism evidence="10 11">
    <name type="scientific">Geodia barretti</name>
    <name type="common">Barrett's horny sponge</name>
    <dbReference type="NCBI Taxonomy" id="519541"/>
    <lineage>
        <taxon>Eukaryota</taxon>
        <taxon>Metazoa</taxon>
        <taxon>Porifera</taxon>
        <taxon>Demospongiae</taxon>
        <taxon>Heteroscleromorpha</taxon>
        <taxon>Tetractinellida</taxon>
        <taxon>Astrophorina</taxon>
        <taxon>Geodiidae</taxon>
        <taxon>Geodia</taxon>
    </lineage>
</organism>
<gene>
    <name evidence="10" type="ORF">GBAR_LOCUS25782</name>
</gene>
<feature type="region of interest" description="Disordered" evidence="6">
    <location>
        <begin position="499"/>
        <end position="569"/>
    </location>
</feature>
<proteinExistence type="predicted"/>
<protein>
    <submittedName>
        <fullName evidence="10">Leucine-rich repeat and fibronectin type-III domain-containing protein 5</fullName>
    </submittedName>
</protein>
<dbReference type="Gene3D" id="2.60.40.10">
    <property type="entry name" value="Immunoglobulins"/>
    <property type="match status" value="2"/>
</dbReference>
<dbReference type="InterPro" id="IPR007110">
    <property type="entry name" value="Ig-like_dom"/>
</dbReference>
<evidence type="ECO:0000256" key="5">
    <source>
        <dbReference type="PROSITE-ProRule" id="PRU00302"/>
    </source>
</evidence>
<dbReference type="InterPro" id="IPR003598">
    <property type="entry name" value="Ig_sub2"/>
</dbReference>
<feature type="compositionally biased region" description="Pro residues" evidence="6">
    <location>
        <begin position="510"/>
        <end position="520"/>
    </location>
</feature>
<dbReference type="EMBL" id="CASHTH010003576">
    <property type="protein sequence ID" value="CAI8046607.1"/>
    <property type="molecule type" value="Genomic_DNA"/>
</dbReference>
<keyword evidence="4" id="KW-0393">Immunoglobulin domain</keyword>
<feature type="region of interest" description="Disordered" evidence="6">
    <location>
        <begin position="774"/>
        <end position="800"/>
    </location>
</feature>
<name>A0AA35TES0_GEOBA</name>
<dbReference type="InterPro" id="IPR003599">
    <property type="entry name" value="Ig_sub"/>
</dbReference>
<dbReference type="InterPro" id="IPR035976">
    <property type="entry name" value="Sushi/SCR/CCP_sf"/>
</dbReference>
<evidence type="ECO:0000313" key="11">
    <source>
        <dbReference type="Proteomes" id="UP001174909"/>
    </source>
</evidence>
<keyword evidence="5" id="KW-0768">Sushi</keyword>
<evidence type="ECO:0000256" key="6">
    <source>
        <dbReference type="SAM" id="MobiDB-lite"/>
    </source>
</evidence>